<dbReference type="InterPro" id="IPR010982">
    <property type="entry name" value="Lambda_DNA-bd_dom_sf"/>
</dbReference>
<comment type="caution">
    <text evidence="2">The sequence shown here is derived from an EMBL/GenBank/DDBJ whole genome shotgun (WGS) entry which is preliminary data.</text>
</comment>
<evidence type="ECO:0000313" key="2">
    <source>
        <dbReference type="EMBL" id="TCJ93569.1"/>
    </source>
</evidence>
<dbReference type="STRING" id="1210063.GCA_001612665_05129"/>
<sequence length="133" mass="14607">MSHTSWKTHRECQLTEGYTEPSEVTEARRGIRLSMALAQTVYDRRTELGLTQAELGERAGLTQAEISRIEGSDTVPAVPLLAKLAAALDATLNIALDADDIQVSFTSRHTDAAWVRHGCSDLSRLAQNRPYSP</sequence>
<reference evidence="2 3" key="1">
    <citation type="submission" date="2019-03" db="EMBL/GenBank/DDBJ databases">
        <title>Genomic Encyclopedia of Type Strains, Phase IV (KMG-IV): sequencing the most valuable type-strain genomes for metagenomic binning, comparative biology and taxonomic classification.</title>
        <authorList>
            <person name="Goeker M."/>
        </authorList>
    </citation>
    <scope>NUCLEOTIDE SEQUENCE [LARGE SCALE GENOMIC DNA]</scope>
    <source>
        <strain evidence="2 3">DSM 44684</strain>
    </source>
</reference>
<dbReference type="InterPro" id="IPR001387">
    <property type="entry name" value="Cro/C1-type_HTH"/>
</dbReference>
<evidence type="ECO:0000259" key="1">
    <source>
        <dbReference type="PROSITE" id="PS50943"/>
    </source>
</evidence>
<dbReference type="SUPFAM" id="SSF47413">
    <property type="entry name" value="lambda repressor-like DNA-binding domains"/>
    <property type="match status" value="1"/>
</dbReference>
<dbReference type="Pfam" id="PF01381">
    <property type="entry name" value="HTH_3"/>
    <property type="match status" value="1"/>
</dbReference>
<feature type="domain" description="HTH cro/C1-type" evidence="1">
    <location>
        <begin position="41"/>
        <end position="95"/>
    </location>
</feature>
<organism evidence="2 3">
    <name type="scientific">Nocardia alba</name>
    <dbReference type="NCBI Taxonomy" id="225051"/>
    <lineage>
        <taxon>Bacteria</taxon>
        <taxon>Bacillati</taxon>
        <taxon>Actinomycetota</taxon>
        <taxon>Actinomycetes</taxon>
        <taxon>Mycobacteriales</taxon>
        <taxon>Nocardiaceae</taxon>
        <taxon>Nocardia</taxon>
    </lineage>
</organism>
<accession>A0A4R1FK16</accession>
<dbReference type="PROSITE" id="PS50943">
    <property type="entry name" value="HTH_CROC1"/>
    <property type="match status" value="1"/>
</dbReference>
<proteinExistence type="predicted"/>
<dbReference type="Proteomes" id="UP000294856">
    <property type="component" value="Unassembled WGS sequence"/>
</dbReference>
<name>A0A4R1FK16_9NOCA</name>
<dbReference type="OrthoDB" id="6401124at2"/>
<keyword evidence="3" id="KW-1185">Reference proteome</keyword>
<dbReference type="SMART" id="SM00530">
    <property type="entry name" value="HTH_XRE"/>
    <property type="match status" value="1"/>
</dbReference>
<dbReference type="Gene3D" id="1.10.260.40">
    <property type="entry name" value="lambda repressor-like DNA-binding domains"/>
    <property type="match status" value="1"/>
</dbReference>
<dbReference type="EMBL" id="SMFR01000005">
    <property type="protein sequence ID" value="TCJ93569.1"/>
    <property type="molecule type" value="Genomic_DNA"/>
</dbReference>
<dbReference type="GO" id="GO:0003677">
    <property type="term" value="F:DNA binding"/>
    <property type="evidence" value="ECO:0007669"/>
    <property type="project" value="InterPro"/>
</dbReference>
<dbReference type="CDD" id="cd00093">
    <property type="entry name" value="HTH_XRE"/>
    <property type="match status" value="1"/>
</dbReference>
<evidence type="ECO:0000313" key="3">
    <source>
        <dbReference type="Proteomes" id="UP000294856"/>
    </source>
</evidence>
<gene>
    <name evidence="2" type="ORF">DFR71_5419</name>
</gene>
<dbReference type="RefSeq" id="WP_084473090.1">
    <property type="nucleotide sequence ID" value="NZ_SMFR01000005.1"/>
</dbReference>
<protein>
    <submittedName>
        <fullName evidence="2">Helix-turn-helix protein</fullName>
    </submittedName>
</protein>
<dbReference type="AlphaFoldDB" id="A0A4R1FK16"/>